<protein>
    <submittedName>
        <fullName evidence="1">Uncharacterized protein</fullName>
    </submittedName>
</protein>
<gene>
    <name evidence="1" type="ORF">GSPATT00015250001</name>
</gene>
<dbReference type="EMBL" id="CT868363">
    <property type="protein sequence ID" value="CAK80356.1"/>
    <property type="molecule type" value="Genomic_DNA"/>
</dbReference>
<evidence type="ECO:0000313" key="2">
    <source>
        <dbReference type="Proteomes" id="UP000000600"/>
    </source>
</evidence>
<dbReference type="GeneID" id="5033538"/>
<accession>A0DBD9</accession>
<dbReference type="RefSeq" id="XP_001447753.1">
    <property type="nucleotide sequence ID" value="XM_001447716.2"/>
</dbReference>
<organism evidence="1 2">
    <name type="scientific">Paramecium tetraurelia</name>
    <dbReference type="NCBI Taxonomy" id="5888"/>
    <lineage>
        <taxon>Eukaryota</taxon>
        <taxon>Sar</taxon>
        <taxon>Alveolata</taxon>
        <taxon>Ciliophora</taxon>
        <taxon>Intramacronucleata</taxon>
        <taxon>Oligohymenophorea</taxon>
        <taxon>Peniculida</taxon>
        <taxon>Parameciidae</taxon>
        <taxon>Paramecium</taxon>
    </lineage>
</organism>
<keyword evidence="2" id="KW-1185">Reference proteome</keyword>
<dbReference type="HOGENOM" id="CLU_2872455_0_0_1"/>
<dbReference type="KEGG" id="ptm:GSPATT00015250001"/>
<name>A0DBD9_PARTE</name>
<proteinExistence type="predicted"/>
<evidence type="ECO:0000313" key="1">
    <source>
        <dbReference type="EMBL" id="CAK80356.1"/>
    </source>
</evidence>
<reference evidence="1 2" key="1">
    <citation type="journal article" date="2006" name="Nature">
        <title>Global trends of whole-genome duplications revealed by the ciliate Paramecium tetraurelia.</title>
        <authorList>
            <consortium name="Genoscope"/>
            <person name="Aury J.-M."/>
            <person name="Jaillon O."/>
            <person name="Duret L."/>
            <person name="Noel B."/>
            <person name="Jubin C."/>
            <person name="Porcel B.M."/>
            <person name="Segurens B."/>
            <person name="Daubin V."/>
            <person name="Anthouard V."/>
            <person name="Aiach N."/>
            <person name="Arnaiz O."/>
            <person name="Billaut A."/>
            <person name="Beisson J."/>
            <person name="Blanc I."/>
            <person name="Bouhouche K."/>
            <person name="Camara F."/>
            <person name="Duharcourt S."/>
            <person name="Guigo R."/>
            <person name="Gogendeau D."/>
            <person name="Katinka M."/>
            <person name="Keller A.-M."/>
            <person name="Kissmehl R."/>
            <person name="Klotz C."/>
            <person name="Koll F."/>
            <person name="Le Moue A."/>
            <person name="Lepere C."/>
            <person name="Malinsky S."/>
            <person name="Nowacki M."/>
            <person name="Nowak J.K."/>
            <person name="Plattner H."/>
            <person name="Poulain J."/>
            <person name="Ruiz F."/>
            <person name="Serrano V."/>
            <person name="Zagulski M."/>
            <person name="Dessen P."/>
            <person name="Betermier M."/>
            <person name="Weissenbach J."/>
            <person name="Scarpelli C."/>
            <person name="Schachter V."/>
            <person name="Sperling L."/>
            <person name="Meyer E."/>
            <person name="Cohen J."/>
            <person name="Wincker P."/>
        </authorList>
    </citation>
    <scope>NUCLEOTIDE SEQUENCE [LARGE SCALE GENOMIC DNA]</scope>
    <source>
        <strain evidence="1 2">Stock d4-2</strain>
    </source>
</reference>
<dbReference type="AlphaFoldDB" id="A0DBD9"/>
<dbReference type="Proteomes" id="UP000000600">
    <property type="component" value="Unassembled WGS sequence"/>
</dbReference>
<dbReference type="InParanoid" id="A0DBD9"/>
<sequence>MRKKVYTQAYFLIQNNQNYSHSFWSKNEVCWIKYIDWSLCSSQILFQCIKIEISQWRNYFRLIG</sequence>